<sequence length="172" mass="19411">MIFKCIIYIVVLSEFFRNIAQGRSLSGTNDSETIDRNSDNSVTIINMKNSTKADIVSTIDRDNYSELVWEVFGKSIIKPQLISDNTTKENTSSDNNPLELDRRTIWSIHNDEELTEPLKAASDFKDVKFDVNAIDVTPTCDRMSSIASAYKYFSSEANTNKLQLLISVGRIL</sequence>
<proteinExistence type="predicted"/>
<reference evidence="1" key="2">
    <citation type="submission" date="2020-05" db="UniProtKB">
        <authorList>
            <consortium name="EnsemblMetazoa"/>
        </authorList>
    </citation>
    <scope>IDENTIFICATION</scope>
    <source>
        <strain evidence="1">IAEA</strain>
    </source>
</reference>
<accession>A0A1B0BCE9</accession>
<evidence type="ECO:0000313" key="2">
    <source>
        <dbReference type="Proteomes" id="UP000092460"/>
    </source>
</evidence>
<organism evidence="1 2">
    <name type="scientific">Glossina palpalis gambiensis</name>
    <dbReference type="NCBI Taxonomy" id="67801"/>
    <lineage>
        <taxon>Eukaryota</taxon>
        <taxon>Metazoa</taxon>
        <taxon>Ecdysozoa</taxon>
        <taxon>Arthropoda</taxon>
        <taxon>Hexapoda</taxon>
        <taxon>Insecta</taxon>
        <taxon>Pterygota</taxon>
        <taxon>Neoptera</taxon>
        <taxon>Endopterygota</taxon>
        <taxon>Diptera</taxon>
        <taxon>Brachycera</taxon>
        <taxon>Muscomorpha</taxon>
        <taxon>Hippoboscoidea</taxon>
        <taxon>Glossinidae</taxon>
        <taxon>Glossina</taxon>
    </lineage>
</organism>
<dbReference type="EMBL" id="JXJN01011974">
    <property type="status" value="NOT_ANNOTATED_CDS"/>
    <property type="molecule type" value="Genomic_DNA"/>
</dbReference>
<name>A0A1B0BCE9_9MUSC</name>
<dbReference type="VEuPathDB" id="VectorBase:GPPI025641"/>
<dbReference type="Proteomes" id="UP000092460">
    <property type="component" value="Unassembled WGS sequence"/>
</dbReference>
<dbReference type="EnsemblMetazoa" id="GPPI025641-RA">
    <property type="protein sequence ID" value="GPPI025641-PA"/>
    <property type="gene ID" value="GPPI025641"/>
</dbReference>
<dbReference type="AlphaFoldDB" id="A0A1B0BCE9"/>
<protein>
    <submittedName>
        <fullName evidence="1">Uncharacterized protein</fullName>
    </submittedName>
</protein>
<keyword evidence="2" id="KW-1185">Reference proteome</keyword>
<evidence type="ECO:0000313" key="1">
    <source>
        <dbReference type="EnsemblMetazoa" id="GPPI025641-PA"/>
    </source>
</evidence>
<reference evidence="2" key="1">
    <citation type="submission" date="2015-01" db="EMBL/GenBank/DDBJ databases">
        <authorList>
            <person name="Aksoy S."/>
            <person name="Warren W."/>
            <person name="Wilson R.K."/>
        </authorList>
    </citation>
    <scope>NUCLEOTIDE SEQUENCE [LARGE SCALE GENOMIC DNA]</scope>
    <source>
        <strain evidence="2">IAEA</strain>
    </source>
</reference>